<comment type="function">
    <text evidence="1">Could be involved in insertion of integral membrane proteins into the membrane.</text>
</comment>
<dbReference type="HAMAP" id="MF_00386">
    <property type="entry name" value="UPF0161_YidD"/>
    <property type="match status" value="1"/>
</dbReference>
<proteinExistence type="inferred from homology"/>
<comment type="subcellular location">
    <subcellularLocation>
        <location evidence="1">Cell membrane</location>
        <topology evidence="1">Peripheral membrane protein</topology>
        <orientation evidence="1">Cytoplasmic side</orientation>
    </subcellularLocation>
</comment>
<keyword evidence="1" id="KW-1003">Cell membrane</keyword>
<keyword evidence="1" id="KW-0472">Membrane</keyword>
<dbReference type="RefSeq" id="WP_404309402.1">
    <property type="nucleotide sequence ID" value="NZ_CAWLDM010000001.1"/>
</dbReference>
<name>A0ABY1PRX1_9BACT</name>
<sequence length="88" mass="9890">MEEQQCENEPPRRRGWLSTLVGWVLIGLIRSYQTLISPMLGPNCRFTPTCSAYAIGAIQKHGVLRGGWAALRRISRCHPWNPGGYDPP</sequence>
<dbReference type="Proteomes" id="UP001158067">
    <property type="component" value="Unassembled WGS sequence"/>
</dbReference>
<evidence type="ECO:0000313" key="3">
    <source>
        <dbReference type="Proteomes" id="UP001158067"/>
    </source>
</evidence>
<dbReference type="EMBL" id="FXUG01000001">
    <property type="protein sequence ID" value="SMP44019.1"/>
    <property type="molecule type" value="Genomic_DNA"/>
</dbReference>
<dbReference type="Pfam" id="PF01809">
    <property type="entry name" value="YidD"/>
    <property type="match status" value="1"/>
</dbReference>
<evidence type="ECO:0000256" key="1">
    <source>
        <dbReference type="HAMAP-Rule" id="MF_00386"/>
    </source>
</evidence>
<dbReference type="PANTHER" id="PTHR33383:SF1">
    <property type="entry name" value="MEMBRANE PROTEIN INSERTION EFFICIENCY FACTOR-RELATED"/>
    <property type="match status" value="1"/>
</dbReference>
<dbReference type="PANTHER" id="PTHR33383">
    <property type="entry name" value="MEMBRANE PROTEIN INSERTION EFFICIENCY FACTOR-RELATED"/>
    <property type="match status" value="1"/>
</dbReference>
<protein>
    <recommendedName>
        <fullName evidence="1">Putative membrane protein insertion efficiency factor</fullName>
    </recommendedName>
</protein>
<comment type="caution">
    <text evidence="2">The sequence shown here is derived from an EMBL/GenBank/DDBJ whole genome shotgun (WGS) entry which is preliminary data.</text>
</comment>
<gene>
    <name evidence="2" type="ORF">SAMN06265222_1011058</name>
</gene>
<keyword evidence="3" id="KW-1185">Reference proteome</keyword>
<evidence type="ECO:0000313" key="2">
    <source>
        <dbReference type="EMBL" id="SMP44019.1"/>
    </source>
</evidence>
<comment type="similarity">
    <text evidence="1">Belongs to the UPF0161 family.</text>
</comment>
<dbReference type="SMART" id="SM01234">
    <property type="entry name" value="Haemolytic"/>
    <property type="match status" value="1"/>
</dbReference>
<organism evidence="2 3">
    <name type="scientific">Neorhodopirellula lusitana</name>
    <dbReference type="NCBI Taxonomy" id="445327"/>
    <lineage>
        <taxon>Bacteria</taxon>
        <taxon>Pseudomonadati</taxon>
        <taxon>Planctomycetota</taxon>
        <taxon>Planctomycetia</taxon>
        <taxon>Pirellulales</taxon>
        <taxon>Pirellulaceae</taxon>
        <taxon>Neorhodopirellula</taxon>
    </lineage>
</organism>
<reference evidence="2 3" key="1">
    <citation type="submission" date="2017-05" db="EMBL/GenBank/DDBJ databases">
        <authorList>
            <person name="Varghese N."/>
            <person name="Submissions S."/>
        </authorList>
    </citation>
    <scope>NUCLEOTIDE SEQUENCE [LARGE SCALE GENOMIC DNA]</scope>
    <source>
        <strain evidence="2 3">DSM 25457</strain>
    </source>
</reference>
<accession>A0ABY1PRX1</accession>
<dbReference type="NCBIfam" id="TIGR00278">
    <property type="entry name" value="membrane protein insertion efficiency factor YidD"/>
    <property type="match status" value="1"/>
</dbReference>
<dbReference type="InterPro" id="IPR002696">
    <property type="entry name" value="Membr_insert_effic_factor_YidD"/>
</dbReference>